<protein>
    <submittedName>
        <fullName evidence="1">Uncharacterized protein</fullName>
    </submittedName>
</protein>
<name>A0ACB8UR38_9EURO</name>
<evidence type="ECO:0000313" key="1">
    <source>
        <dbReference type="EMBL" id="KAI2383416.1"/>
    </source>
</evidence>
<organism evidence="1">
    <name type="scientific">Ophidiomyces ophidiicola</name>
    <dbReference type="NCBI Taxonomy" id="1387563"/>
    <lineage>
        <taxon>Eukaryota</taxon>
        <taxon>Fungi</taxon>
        <taxon>Dikarya</taxon>
        <taxon>Ascomycota</taxon>
        <taxon>Pezizomycotina</taxon>
        <taxon>Eurotiomycetes</taxon>
        <taxon>Eurotiomycetidae</taxon>
        <taxon>Onygenales</taxon>
        <taxon>Onygenaceae</taxon>
        <taxon>Ophidiomyces</taxon>
    </lineage>
</organism>
<accession>A0ACB8UR38</accession>
<comment type="caution">
    <text evidence="1">The sequence shown here is derived from an EMBL/GenBank/DDBJ whole genome shotgun (WGS) entry which is preliminary data.</text>
</comment>
<dbReference type="EMBL" id="JALBCA010000091">
    <property type="protein sequence ID" value="KAI2383416.1"/>
    <property type="molecule type" value="Genomic_DNA"/>
</dbReference>
<proteinExistence type="predicted"/>
<sequence>MESSKKGVQDVYLHDLDRDYYGTTASDDGSISPSTRDFSHFSNRNIHQNRYAGTKSHRSSISSLPGSVLIHAQANIPSGEDDHHSSTVERSHYPDKKNRQLSFVTRGRDGDCPFRNPSSVRAMQMGDEDSELDAFSPAHMTLRARKQRESFRAQSPSISEISMPMHSGAASPSSSMQKYCRSLPQMVLEEETKRDYPLVLLHCTLLPPSLLLPTRMGTPNSELLQEVLPDIYWRRWKLLEDKVSASGVLRDRGVLISHPQEVYDLLEERLLESLELIRPRLAYGHFLGVEDGTDSYTKEHKDESGCTVIDSGDGAKCDDCGRHIINTSESEERKWEVRIYAANGLMRAGAWAAAWRDMEKVDVEVGLWLPSDIRRELERRMAEEDIFRLEAELRSVDDKRSQKMSGTNSSSAEASRQPSHHKIQETQRQLPKLSYVGWVRRFAIDFPSKKFQGLGIQPRFQFEQFSLFDPAVSLISAIILTLAFSYGCFGGPSTWVTHTPTTAEPQNVVTVTAYHTLPMHTTTVFASASTSSTLPRSASITVSVNGSTFRSDMTSKIEENKVGLPTALEPVLDVESYRTTACSDDDILLPTCPSPREKNLESTTGLSVGDTVNAKGDNQKETVYYGTEPNAIV</sequence>
<reference evidence="1" key="1">
    <citation type="journal article" date="2022" name="bioRxiv">
        <title>Population genetic analysis of Ophidiomyces ophidiicola, the causative agent of snake fungal disease, indicates recent introductions to the USA.</title>
        <authorList>
            <person name="Ladner J.T."/>
            <person name="Palmer J.M."/>
            <person name="Ettinger C.L."/>
            <person name="Stajich J.E."/>
            <person name="Farrell T.M."/>
            <person name="Glorioso B.M."/>
            <person name="Lawson B."/>
            <person name="Price S.J."/>
            <person name="Stengle A.G."/>
            <person name="Grear D.A."/>
            <person name="Lorch J.M."/>
        </authorList>
    </citation>
    <scope>NUCLEOTIDE SEQUENCE</scope>
    <source>
        <strain evidence="1">NWHC 24266-5</strain>
    </source>
</reference>
<gene>
    <name evidence="1" type="ORF">LOY88_005310</name>
</gene>